<accession>X1IDU5</accession>
<organism evidence="1">
    <name type="scientific">marine sediment metagenome</name>
    <dbReference type="NCBI Taxonomy" id="412755"/>
    <lineage>
        <taxon>unclassified sequences</taxon>
        <taxon>metagenomes</taxon>
        <taxon>ecological metagenomes</taxon>
    </lineage>
</organism>
<gene>
    <name evidence="1" type="ORF">S03H2_28308</name>
</gene>
<reference evidence="1" key="1">
    <citation type="journal article" date="2014" name="Front. Microbiol.">
        <title>High frequency of phylogenetically diverse reductive dehalogenase-homologous genes in deep subseafloor sedimentary metagenomes.</title>
        <authorList>
            <person name="Kawai M."/>
            <person name="Futagami T."/>
            <person name="Toyoda A."/>
            <person name="Takaki Y."/>
            <person name="Nishi S."/>
            <person name="Hori S."/>
            <person name="Arai W."/>
            <person name="Tsubouchi T."/>
            <person name="Morono Y."/>
            <person name="Uchiyama I."/>
            <person name="Ito T."/>
            <person name="Fujiyama A."/>
            <person name="Inagaki F."/>
            <person name="Takami H."/>
        </authorList>
    </citation>
    <scope>NUCLEOTIDE SEQUENCE</scope>
    <source>
        <strain evidence="1">Expedition CK06-06</strain>
    </source>
</reference>
<comment type="caution">
    <text evidence="1">The sequence shown here is derived from an EMBL/GenBank/DDBJ whole genome shotgun (WGS) entry which is preliminary data.</text>
</comment>
<evidence type="ECO:0000313" key="1">
    <source>
        <dbReference type="EMBL" id="GAH55758.1"/>
    </source>
</evidence>
<feature type="non-terminal residue" evidence="1">
    <location>
        <position position="98"/>
    </location>
</feature>
<protein>
    <submittedName>
        <fullName evidence="1">Uncharacterized protein</fullName>
    </submittedName>
</protein>
<sequence>MQSLTYFIVNCTWHFHPPLFYLAPDLSIIVHNPVEFWSHRESPVGFYYNCSIISLNNGGAIYHIPGPQQVPLVNIGFLETIKFSPERIPLSLQASLAC</sequence>
<dbReference type="EMBL" id="BARU01017052">
    <property type="protein sequence ID" value="GAH55758.1"/>
    <property type="molecule type" value="Genomic_DNA"/>
</dbReference>
<dbReference type="AlphaFoldDB" id="X1IDU5"/>
<name>X1IDU5_9ZZZZ</name>
<proteinExistence type="predicted"/>